<dbReference type="BioCyc" id="SCEL448385:SCE_RS29930-MONOMER"/>
<feature type="signal peptide" evidence="1">
    <location>
        <begin position="1"/>
        <end position="21"/>
    </location>
</feature>
<accession>A9G8G1</accession>
<dbReference type="PROSITE" id="PS00018">
    <property type="entry name" value="EF_HAND_1"/>
    <property type="match status" value="1"/>
</dbReference>
<gene>
    <name evidence="2" type="ordered locus">sce5826</name>
</gene>
<dbReference type="EMBL" id="AM746676">
    <property type="protein sequence ID" value="CAN95989.1"/>
    <property type="molecule type" value="Genomic_DNA"/>
</dbReference>
<evidence type="ECO:0000313" key="2">
    <source>
        <dbReference type="EMBL" id="CAN95989.1"/>
    </source>
</evidence>
<dbReference type="PROSITE" id="PS51257">
    <property type="entry name" value="PROKAR_LIPOPROTEIN"/>
    <property type="match status" value="1"/>
</dbReference>
<protein>
    <recommendedName>
        <fullName evidence="4">Lipoprotein</fullName>
    </recommendedName>
</protein>
<evidence type="ECO:0000256" key="1">
    <source>
        <dbReference type="SAM" id="SignalP"/>
    </source>
</evidence>
<dbReference type="KEGG" id="scl:sce5826"/>
<reference evidence="2 3" key="1">
    <citation type="journal article" date="2007" name="Nat. Biotechnol.">
        <title>Complete genome sequence of the myxobacterium Sorangium cellulosum.</title>
        <authorList>
            <person name="Schneiker S."/>
            <person name="Perlova O."/>
            <person name="Kaiser O."/>
            <person name="Gerth K."/>
            <person name="Alici A."/>
            <person name="Altmeyer M.O."/>
            <person name="Bartels D."/>
            <person name="Bekel T."/>
            <person name="Beyer S."/>
            <person name="Bode E."/>
            <person name="Bode H.B."/>
            <person name="Bolten C.J."/>
            <person name="Choudhuri J.V."/>
            <person name="Doss S."/>
            <person name="Elnakady Y.A."/>
            <person name="Frank B."/>
            <person name="Gaigalat L."/>
            <person name="Goesmann A."/>
            <person name="Groeger C."/>
            <person name="Gross F."/>
            <person name="Jelsbak L."/>
            <person name="Jelsbak L."/>
            <person name="Kalinowski J."/>
            <person name="Kegler C."/>
            <person name="Knauber T."/>
            <person name="Konietzny S."/>
            <person name="Kopp M."/>
            <person name="Krause L."/>
            <person name="Krug D."/>
            <person name="Linke B."/>
            <person name="Mahmud T."/>
            <person name="Martinez-Arias R."/>
            <person name="McHardy A.C."/>
            <person name="Merai M."/>
            <person name="Meyer F."/>
            <person name="Mormann S."/>
            <person name="Munoz-Dorado J."/>
            <person name="Perez J."/>
            <person name="Pradella S."/>
            <person name="Rachid S."/>
            <person name="Raddatz G."/>
            <person name="Rosenau F."/>
            <person name="Rueckert C."/>
            <person name="Sasse F."/>
            <person name="Scharfe M."/>
            <person name="Schuster S.C."/>
            <person name="Suen G."/>
            <person name="Treuner-Lange A."/>
            <person name="Velicer G.J."/>
            <person name="Vorholter F.-J."/>
            <person name="Weissman K.J."/>
            <person name="Welch R.D."/>
            <person name="Wenzel S.C."/>
            <person name="Whitworth D.E."/>
            <person name="Wilhelm S."/>
            <person name="Wittmann C."/>
            <person name="Bloecker H."/>
            <person name="Puehler A."/>
            <person name="Mueller R."/>
        </authorList>
    </citation>
    <scope>NUCLEOTIDE SEQUENCE [LARGE SCALE GENOMIC DNA]</scope>
    <source>
        <strain evidence="3">So ce56</strain>
    </source>
</reference>
<dbReference type="STRING" id="448385.sce5826"/>
<dbReference type="AlphaFoldDB" id="A9G8G1"/>
<keyword evidence="1" id="KW-0732">Signal</keyword>
<name>A9G8G1_SORC5</name>
<dbReference type="HOGENOM" id="CLU_959432_0_0_7"/>
<organism evidence="2 3">
    <name type="scientific">Sorangium cellulosum (strain So ce56)</name>
    <name type="common">Polyangium cellulosum (strain So ce56)</name>
    <dbReference type="NCBI Taxonomy" id="448385"/>
    <lineage>
        <taxon>Bacteria</taxon>
        <taxon>Pseudomonadati</taxon>
        <taxon>Myxococcota</taxon>
        <taxon>Polyangia</taxon>
        <taxon>Polyangiales</taxon>
        <taxon>Polyangiaceae</taxon>
        <taxon>Sorangium</taxon>
    </lineage>
</organism>
<evidence type="ECO:0008006" key="4">
    <source>
        <dbReference type="Google" id="ProtNLM"/>
    </source>
</evidence>
<proteinExistence type="predicted"/>
<dbReference type="eggNOG" id="ENOG5031VVE">
    <property type="taxonomic scope" value="Bacteria"/>
</dbReference>
<evidence type="ECO:0000313" key="3">
    <source>
        <dbReference type="Proteomes" id="UP000002139"/>
    </source>
</evidence>
<dbReference type="Proteomes" id="UP000002139">
    <property type="component" value="Chromosome"/>
</dbReference>
<keyword evidence="3" id="KW-1185">Reference proteome</keyword>
<dbReference type="InterPro" id="IPR018247">
    <property type="entry name" value="EF_Hand_1_Ca_BS"/>
</dbReference>
<feature type="chain" id="PRO_5002738720" description="Lipoprotein" evidence="1">
    <location>
        <begin position="22"/>
        <end position="290"/>
    </location>
</feature>
<sequence length="290" mass="30500">MTMRITKRLWVAAALAAAALAGCGDDGASGTGSVAFSTWGEDYIEQEIPAADLADGWSIQYEKFLFVVRNVTVADREGNVGARMQGSILFDHTKAGAKPVVTFDDLEAKPWEAVSYEIGPVDADTALDGATEEDKALMLAAGASVHIEAIARKSDDGGEVEKRLDWTFSLATRYAGCKGDKAGKETEGVLVTNGGTDDVELTIHGDHFFYDDLQAATAARRFAPIAAADADDDGAVTLEELGAVRLVEIEEGTYGTGSAGNINDLGAFVAALSRTIGHFRGEGECVSVDP</sequence>